<accession>A0A2U8UJC1</accession>
<dbReference type="RefSeq" id="YP_009801714.1">
    <property type="nucleotide sequence ID" value="NC_047974.1"/>
</dbReference>
<gene>
    <name evidence="1" type="primary">68</name>
    <name evidence="1" type="ORF">PBI_JACE_68</name>
</gene>
<dbReference type="EMBL" id="MH153804">
    <property type="protein sequence ID" value="AWN03688.1"/>
    <property type="molecule type" value="Genomic_DNA"/>
</dbReference>
<sequence length="146" mass="15499">MAYLVCMPATTTASPAVFAQLAMILENLAADEHIKVDDPVTTAARLIAALDDAGTTLADQKLLDEIGAELADAQGKLADFPTVEVTQETGKPTRVRIEHKTFGVIDGHIESRSAADRRARLNDAVSRELLGTYAIPNSVLRSAAGL</sequence>
<dbReference type="GeneID" id="54992232"/>
<dbReference type="Proteomes" id="UP000246975">
    <property type="component" value="Segment"/>
</dbReference>
<evidence type="ECO:0000313" key="1">
    <source>
        <dbReference type="EMBL" id="AWN03688.1"/>
    </source>
</evidence>
<reference evidence="1 2" key="1">
    <citation type="submission" date="2018-03" db="EMBL/GenBank/DDBJ databases">
        <authorList>
            <person name="Garlena R.A."/>
            <person name="Russell D.A."/>
            <person name="Pope W.H."/>
            <person name="Jacobs-Sera D."/>
            <person name="Hatfull G.F."/>
        </authorList>
    </citation>
    <scope>NUCLEOTIDE SEQUENCE [LARGE SCALE GENOMIC DNA]</scope>
</reference>
<protein>
    <submittedName>
        <fullName evidence="1">Uncharacterized protein</fullName>
    </submittedName>
</protein>
<name>A0A2U8UJC1_9CAUD</name>
<keyword evidence="2" id="KW-1185">Reference proteome</keyword>
<dbReference type="KEGG" id="vg:54992232"/>
<evidence type="ECO:0000313" key="2">
    <source>
        <dbReference type="Proteomes" id="UP000246975"/>
    </source>
</evidence>
<proteinExistence type="predicted"/>
<organism evidence="1 2">
    <name type="scientific">Gordonia phage Jace</name>
    <dbReference type="NCBI Taxonomy" id="2182360"/>
    <lineage>
        <taxon>Viruses</taxon>
        <taxon>Duplodnaviria</taxon>
        <taxon>Heunggongvirae</taxon>
        <taxon>Uroviricota</taxon>
        <taxon>Caudoviricetes</taxon>
        <taxon>Jacevirus</taxon>
        <taxon>Jacevirus jace</taxon>
    </lineage>
</organism>